<protein>
    <submittedName>
        <fullName evidence="1">Uncharacterized protein</fullName>
    </submittedName>
</protein>
<proteinExistence type="predicted"/>
<organism evidence="1 2">
    <name type="scientific">Xanthomonas sacchari</name>
    <dbReference type="NCBI Taxonomy" id="56458"/>
    <lineage>
        <taxon>Bacteria</taxon>
        <taxon>Pseudomonadati</taxon>
        <taxon>Pseudomonadota</taxon>
        <taxon>Gammaproteobacteria</taxon>
        <taxon>Lysobacterales</taxon>
        <taxon>Lysobacteraceae</taxon>
        <taxon>Xanthomonas</taxon>
    </lineage>
</organism>
<dbReference type="Proteomes" id="UP001320843">
    <property type="component" value="Unassembled WGS sequence"/>
</dbReference>
<keyword evidence="2" id="KW-1185">Reference proteome</keyword>
<comment type="caution">
    <text evidence="1">The sequence shown here is derived from an EMBL/GenBank/DDBJ whole genome shotgun (WGS) entry which is preliminary data.</text>
</comment>
<evidence type="ECO:0000313" key="1">
    <source>
        <dbReference type="EMBL" id="MCW0399215.1"/>
    </source>
</evidence>
<gene>
    <name evidence="1" type="ORF">NB700_001771</name>
</gene>
<evidence type="ECO:0000313" key="2">
    <source>
        <dbReference type="Proteomes" id="UP001320843"/>
    </source>
</evidence>
<sequence>MTNADEIVLMGRLLDRDPMDNPDELNQVLASCSDVNKIRAFTRQSGLIRHPAMVPVRVQAGK</sequence>
<reference evidence="1 2" key="1">
    <citation type="submission" date="2022-06" db="EMBL/GenBank/DDBJ databases">
        <title>Dynamics of rice microbiomes reveals core vertical transmitted seed endophytes.</title>
        <authorList>
            <person name="Liao K."/>
            <person name="Zhang X."/>
        </authorList>
    </citation>
    <scope>NUCLEOTIDE SEQUENCE [LARGE SCALE GENOMIC DNA]</scope>
    <source>
        <strain evidence="1 2">YT10-10-1</strain>
    </source>
</reference>
<accession>A0ABT3DUP6</accession>
<name>A0ABT3DUP6_9XANT</name>
<dbReference type="EMBL" id="JANFWR010000010">
    <property type="protein sequence ID" value="MCW0399215.1"/>
    <property type="molecule type" value="Genomic_DNA"/>
</dbReference>
<dbReference type="RefSeq" id="WP_267122621.1">
    <property type="nucleotide sequence ID" value="NZ_JANFWR010000010.1"/>
</dbReference>